<evidence type="ECO:0000256" key="5">
    <source>
        <dbReference type="ARBA" id="ARBA00009203"/>
    </source>
</evidence>
<dbReference type="GO" id="GO:0008504">
    <property type="term" value="F:monoamine transmembrane transporter activity"/>
    <property type="evidence" value="ECO:0007669"/>
    <property type="project" value="UniProtKB-ARBA"/>
</dbReference>
<evidence type="ECO:0000256" key="21">
    <source>
        <dbReference type="ARBA" id="ARBA00036661"/>
    </source>
</evidence>
<comment type="catalytic activity">
    <reaction evidence="24">
        <text>tyramine(in) = tyramine(out)</text>
        <dbReference type="Rhea" id="RHEA:74783"/>
        <dbReference type="ChEBI" id="CHEBI:327995"/>
    </reaction>
</comment>
<feature type="transmembrane region" description="Helical" evidence="28">
    <location>
        <begin position="377"/>
        <end position="398"/>
    </location>
</feature>
<evidence type="ECO:0000256" key="16">
    <source>
        <dbReference type="ARBA" id="ARBA00035897"/>
    </source>
</evidence>
<dbReference type="FunFam" id="1.20.1250.20:FF:000165">
    <property type="entry name" value="Solute carrier family 22 member 3"/>
    <property type="match status" value="1"/>
</dbReference>
<accession>A0AAD8GBT7</accession>
<evidence type="ECO:0000256" key="3">
    <source>
        <dbReference type="ARBA" id="ARBA00004554"/>
    </source>
</evidence>
<evidence type="ECO:0000256" key="14">
    <source>
        <dbReference type="ARBA" id="ARBA00023242"/>
    </source>
</evidence>
<reference evidence="30" key="1">
    <citation type="submission" date="2022-02" db="EMBL/GenBank/DDBJ databases">
        <title>Atlantic sturgeon de novo genome assembly.</title>
        <authorList>
            <person name="Stock M."/>
            <person name="Klopp C."/>
            <person name="Guiguen Y."/>
            <person name="Cabau C."/>
            <person name="Parinello H."/>
            <person name="Santidrian Yebra-Pimentel E."/>
            <person name="Kuhl H."/>
            <person name="Dirks R.P."/>
            <person name="Guessner J."/>
            <person name="Wuertz S."/>
            <person name="Du K."/>
            <person name="Schartl M."/>
        </authorList>
    </citation>
    <scope>NUCLEOTIDE SEQUENCE</scope>
    <source>
        <strain evidence="30">STURGEONOMICS-FGT-2020</strain>
        <tissue evidence="30">Whole blood</tissue>
    </source>
</reference>
<dbReference type="AlphaFoldDB" id="A0AAD8GBT7"/>
<dbReference type="InterPro" id="IPR005828">
    <property type="entry name" value="MFS_sugar_transport-like"/>
</dbReference>
<evidence type="ECO:0000313" key="31">
    <source>
        <dbReference type="Proteomes" id="UP001230051"/>
    </source>
</evidence>
<dbReference type="GO" id="GO:0015872">
    <property type="term" value="P:dopamine transport"/>
    <property type="evidence" value="ECO:0007669"/>
    <property type="project" value="UniProtKB-ARBA"/>
</dbReference>
<feature type="transmembrane region" description="Helical" evidence="28">
    <location>
        <begin position="153"/>
        <end position="170"/>
    </location>
</feature>
<evidence type="ECO:0000256" key="7">
    <source>
        <dbReference type="ARBA" id="ARBA00022475"/>
    </source>
</evidence>
<evidence type="ECO:0000313" key="30">
    <source>
        <dbReference type="EMBL" id="KAK1171495.1"/>
    </source>
</evidence>
<evidence type="ECO:0000256" key="8">
    <source>
        <dbReference type="ARBA" id="ARBA00022692"/>
    </source>
</evidence>
<feature type="transmembrane region" description="Helical" evidence="28">
    <location>
        <begin position="350"/>
        <end position="371"/>
    </location>
</feature>
<feature type="transmembrane region" description="Helical" evidence="28">
    <location>
        <begin position="21"/>
        <end position="43"/>
    </location>
</feature>
<evidence type="ECO:0000259" key="29">
    <source>
        <dbReference type="PROSITE" id="PS50850"/>
    </source>
</evidence>
<evidence type="ECO:0000256" key="20">
    <source>
        <dbReference type="ARBA" id="ARBA00036490"/>
    </source>
</evidence>
<keyword evidence="12 28" id="KW-0472">Membrane</keyword>
<dbReference type="InterPro" id="IPR036259">
    <property type="entry name" value="MFS_trans_sf"/>
</dbReference>
<evidence type="ECO:0000256" key="26">
    <source>
        <dbReference type="ARBA" id="ARBA00072456"/>
    </source>
</evidence>
<dbReference type="InterPro" id="IPR005829">
    <property type="entry name" value="Sugar_transporter_CS"/>
</dbReference>
<keyword evidence="8 28" id="KW-0812">Transmembrane</keyword>
<gene>
    <name evidence="30" type="ORF">AOXY_G6335</name>
</gene>
<dbReference type="Gene3D" id="1.20.1250.20">
    <property type="entry name" value="MFS general substrate transporter like domains"/>
    <property type="match status" value="1"/>
</dbReference>
<dbReference type="PROSITE" id="PS00216">
    <property type="entry name" value="SUGAR_TRANSPORT_1"/>
    <property type="match status" value="2"/>
</dbReference>
<comment type="catalytic activity">
    <reaction evidence="19">
        <text>dopamine(out) = dopamine(in)</text>
        <dbReference type="Rhea" id="RHEA:73863"/>
        <dbReference type="ChEBI" id="CHEBI:59905"/>
    </reaction>
</comment>
<feature type="transmembrane region" description="Helical" evidence="28">
    <location>
        <begin position="203"/>
        <end position="224"/>
    </location>
</feature>
<evidence type="ECO:0000256" key="1">
    <source>
        <dbReference type="ARBA" id="ARBA00004325"/>
    </source>
</evidence>
<feature type="transmembrane region" description="Helical" evidence="28">
    <location>
        <begin position="177"/>
        <end position="197"/>
    </location>
</feature>
<evidence type="ECO:0000256" key="10">
    <source>
        <dbReference type="ARBA" id="ARBA00023065"/>
    </source>
</evidence>
<dbReference type="PROSITE" id="PS50850">
    <property type="entry name" value="MFS"/>
    <property type="match status" value="1"/>
</dbReference>
<dbReference type="GO" id="GO:0005326">
    <property type="term" value="F:neurotransmitter transmembrane transporter activity"/>
    <property type="evidence" value="ECO:0007669"/>
    <property type="project" value="UniProtKB-ARBA"/>
</dbReference>
<keyword evidence="9 28" id="KW-1133">Transmembrane helix</keyword>
<keyword evidence="7" id="KW-1003">Cell membrane</keyword>
<evidence type="ECO:0000256" key="9">
    <source>
        <dbReference type="ARBA" id="ARBA00022989"/>
    </source>
</evidence>
<feature type="transmembrane region" description="Helical" evidence="28">
    <location>
        <begin position="430"/>
        <end position="453"/>
    </location>
</feature>
<evidence type="ECO:0000256" key="25">
    <source>
        <dbReference type="ARBA" id="ARBA00037001"/>
    </source>
</evidence>
<evidence type="ECO:0000256" key="4">
    <source>
        <dbReference type="ARBA" id="ARBA00004649"/>
    </source>
</evidence>
<evidence type="ECO:0000256" key="24">
    <source>
        <dbReference type="ARBA" id="ARBA00036998"/>
    </source>
</evidence>
<evidence type="ECO:0000256" key="15">
    <source>
        <dbReference type="ARBA" id="ARBA00035884"/>
    </source>
</evidence>
<dbReference type="NCBIfam" id="TIGR00898">
    <property type="entry name" value="2A0119"/>
    <property type="match status" value="1"/>
</dbReference>
<organism evidence="30 31">
    <name type="scientific">Acipenser oxyrinchus oxyrinchus</name>
    <dbReference type="NCBI Taxonomy" id="40147"/>
    <lineage>
        <taxon>Eukaryota</taxon>
        <taxon>Metazoa</taxon>
        <taxon>Chordata</taxon>
        <taxon>Craniata</taxon>
        <taxon>Vertebrata</taxon>
        <taxon>Euteleostomi</taxon>
        <taxon>Actinopterygii</taxon>
        <taxon>Chondrostei</taxon>
        <taxon>Acipenseriformes</taxon>
        <taxon>Acipenseridae</taxon>
        <taxon>Acipenser</taxon>
    </lineage>
</organism>
<comment type="catalytic activity">
    <reaction evidence="16">
        <text>(R)-adrenaline(out) = (R)-adrenaline(in)</text>
        <dbReference type="Rhea" id="RHEA:73875"/>
        <dbReference type="ChEBI" id="CHEBI:71406"/>
    </reaction>
</comment>
<dbReference type="PANTHER" id="PTHR24064">
    <property type="entry name" value="SOLUTE CARRIER FAMILY 22 MEMBER"/>
    <property type="match status" value="1"/>
</dbReference>
<comment type="caution">
    <text evidence="30">The sequence shown here is derived from an EMBL/GenBank/DDBJ whole genome shotgun (WGS) entry which is preliminary data.</text>
</comment>
<feature type="transmembrane region" description="Helical" evidence="28">
    <location>
        <begin position="264"/>
        <end position="282"/>
    </location>
</feature>
<evidence type="ECO:0000256" key="6">
    <source>
        <dbReference type="ARBA" id="ARBA00022448"/>
    </source>
</evidence>
<dbReference type="EMBL" id="JAGXEW010000005">
    <property type="protein sequence ID" value="KAK1171495.1"/>
    <property type="molecule type" value="Genomic_DNA"/>
</dbReference>
<comment type="catalytic activity">
    <reaction evidence="15">
        <text>agmatine(out) = agmatine(in)</text>
        <dbReference type="Rhea" id="RHEA:72131"/>
        <dbReference type="ChEBI" id="CHEBI:58145"/>
    </reaction>
</comment>
<evidence type="ECO:0000256" key="19">
    <source>
        <dbReference type="ARBA" id="ARBA00036483"/>
    </source>
</evidence>
<evidence type="ECO:0000256" key="11">
    <source>
        <dbReference type="ARBA" id="ARBA00023128"/>
    </source>
</evidence>
<dbReference type="GO" id="GO:0031966">
    <property type="term" value="C:mitochondrial membrane"/>
    <property type="evidence" value="ECO:0007669"/>
    <property type="project" value="UniProtKB-SubCell"/>
</dbReference>
<evidence type="ECO:0000256" key="27">
    <source>
        <dbReference type="ARBA" id="ARBA00079877"/>
    </source>
</evidence>
<dbReference type="Proteomes" id="UP001230051">
    <property type="component" value="Unassembled WGS sequence"/>
</dbReference>
<dbReference type="InterPro" id="IPR020846">
    <property type="entry name" value="MFS_dom"/>
</dbReference>
<dbReference type="GO" id="GO:0005640">
    <property type="term" value="C:nuclear outer membrane"/>
    <property type="evidence" value="ECO:0007669"/>
    <property type="project" value="UniProtKB-SubCell"/>
</dbReference>
<dbReference type="Pfam" id="PF00083">
    <property type="entry name" value="Sugar_tr"/>
    <property type="match status" value="1"/>
</dbReference>
<comment type="catalytic activity">
    <reaction evidence="17">
        <text>L-histidyl-L-proline diketopiperazine(in) = L-histidyl-L-proline diketopiperazine(out)</text>
        <dbReference type="Rhea" id="RHEA:74787"/>
        <dbReference type="ChEBI" id="CHEBI:90039"/>
    </reaction>
</comment>
<keyword evidence="11" id="KW-0496">Mitochondrion</keyword>
<evidence type="ECO:0000256" key="12">
    <source>
        <dbReference type="ARBA" id="ARBA00023136"/>
    </source>
</evidence>
<proteinExistence type="inferred from homology"/>
<comment type="subcellular location">
    <subcellularLocation>
        <location evidence="2">Apical cell membrane</location>
        <topology evidence="2">Multi-pass membrane protein</topology>
    </subcellularLocation>
    <subcellularLocation>
        <location evidence="3">Basolateral cell membrane</location>
        <topology evidence="3">Multi-pass membrane protein</topology>
    </subcellularLocation>
    <subcellularLocation>
        <location evidence="1">Mitochondrion membrane</location>
    </subcellularLocation>
    <subcellularLocation>
        <location evidence="4">Nucleus outer membrane</location>
    </subcellularLocation>
</comment>
<evidence type="ECO:0000256" key="2">
    <source>
        <dbReference type="ARBA" id="ARBA00004424"/>
    </source>
</evidence>
<dbReference type="GO" id="GO:0016324">
    <property type="term" value="C:apical plasma membrane"/>
    <property type="evidence" value="ECO:0007669"/>
    <property type="project" value="UniProtKB-SubCell"/>
</dbReference>
<comment type="catalytic activity">
    <reaction evidence="25">
        <text>histamine(out) = histamine(in)</text>
        <dbReference type="Rhea" id="RHEA:73879"/>
        <dbReference type="ChEBI" id="CHEBI:58432"/>
    </reaction>
</comment>
<name>A0AAD8GBT7_ACIOX</name>
<protein>
    <recommendedName>
        <fullName evidence="26">Solute carrier family 22 member 3</fullName>
    </recommendedName>
    <alternativeName>
        <fullName evidence="27">Organic cation transporter 3</fullName>
    </alternativeName>
</protein>
<comment type="catalytic activity">
    <reaction evidence="20">
        <text>spermidine(in) = spermidine(out)</text>
        <dbReference type="Rhea" id="RHEA:35039"/>
        <dbReference type="ChEBI" id="CHEBI:57834"/>
    </reaction>
</comment>
<keyword evidence="13" id="KW-0325">Glycoprotein</keyword>
<evidence type="ECO:0000256" key="22">
    <source>
        <dbReference type="ARBA" id="ARBA00036754"/>
    </source>
</evidence>
<keyword evidence="14" id="KW-0539">Nucleus</keyword>
<feature type="transmembrane region" description="Helical" evidence="28">
    <location>
        <begin position="405"/>
        <end position="424"/>
    </location>
</feature>
<evidence type="ECO:0000256" key="13">
    <source>
        <dbReference type="ARBA" id="ARBA00023180"/>
    </source>
</evidence>
<comment type="catalytic activity">
    <reaction evidence="22">
        <text>guanidine(out) = guanidine(in)</text>
        <dbReference type="Rhea" id="RHEA:73883"/>
        <dbReference type="ChEBI" id="CHEBI:30087"/>
    </reaction>
</comment>
<keyword evidence="6" id="KW-0813">Transport</keyword>
<comment type="catalytic activity">
    <reaction evidence="23">
        <text>(R)-noradrenaline(out) = (R)-noradrenaline(in)</text>
        <dbReference type="Rhea" id="RHEA:73871"/>
        <dbReference type="ChEBI" id="CHEBI:72587"/>
    </reaction>
</comment>
<comment type="catalytic activity">
    <reaction evidence="18">
        <text>serotonin(out) = serotonin(in)</text>
        <dbReference type="Rhea" id="RHEA:73867"/>
        <dbReference type="ChEBI" id="CHEBI:350546"/>
    </reaction>
</comment>
<dbReference type="GO" id="GO:0015874">
    <property type="term" value="P:norepinephrine transport"/>
    <property type="evidence" value="ECO:0007669"/>
    <property type="project" value="UniProtKB-ARBA"/>
</dbReference>
<comment type="catalytic activity">
    <reaction evidence="21">
        <text>(R)-salsolinol(in) = (R)-salsolinol(out)</text>
        <dbReference type="Rhea" id="RHEA:74791"/>
        <dbReference type="ChEBI" id="CHEBI:194082"/>
    </reaction>
</comment>
<evidence type="ECO:0000256" key="18">
    <source>
        <dbReference type="ARBA" id="ARBA00036470"/>
    </source>
</evidence>
<dbReference type="GO" id="GO:0006837">
    <property type="term" value="P:serotonin transport"/>
    <property type="evidence" value="ECO:0007669"/>
    <property type="project" value="UniProtKB-ARBA"/>
</dbReference>
<dbReference type="SUPFAM" id="SSF103473">
    <property type="entry name" value="MFS general substrate transporter"/>
    <property type="match status" value="1"/>
</dbReference>
<dbReference type="GO" id="GO:0016323">
    <property type="term" value="C:basolateral plasma membrane"/>
    <property type="evidence" value="ECO:0007669"/>
    <property type="project" value="UniProtKB-SubCell"/>
</dbReference>
<sequence>MPTFDELLVDIGEFGSYQKRVFLLVCVPGILFSFVFVGIVFLGDTPAHWCRSPAVDEIREKCGWTWEEERNFTVPQLKGAEGSFSQCEQYNIHWNSTDLSCGKPLSQSTNYSTDGIHLTPCKNGWNFDTSRTTIVSEYDLVCEHAWKVDLNQAFLNVGLLIGAVVTGYGADRFGRKLCILISVFGLGVSGVAVAFSPNYIMLLLFRTIQGVFGKGAWMASYVLVTEIVGSNHRRVVSIVAQMFFTFGVVILPGIAYLIPSWKALQLTITLPTFILLIYFWLIPESPRWLLNRQKIKEALKIAADIAKQNGRSLPEKYREMKLLEPNPEDLSNPSFLDLFRTSQMRKQTFILMYAWFASAVVYQGLIMRLGIVGGNLYLGFFISGIVELPAAFIILLTIDRVGRRLPFATANIVAGVACLITALIPEDINWLKTTLAVIGRLGITMAYEIVYLVNSELYPTSLRNLGVSACSSLSDVGGILAPFLLYRLASVWLELPLILYGVIALLCGGLVMLLPETNGIDLPETVQDVETLGRGHKVKVKRNKSKTRDSCI</sequence>
<feature type="transmembrane region" description="Helical" evidence="28">
    <location>
        <begin position="236"/>
        <end position="258"/>
    </location>
</feature>
<keyword evidence="31" id="KW-1185">Reference proteome</keyword>
<feature type="transmembrane region" description="Helical" evidence="28">
    <location>
        <begin position="497"/>
        <end position="514"/>
    </location>
</feature>
<comment type="similarity">
    <text evidence="5">Belongs to the major facilitator (TC 2.A.1) superfamily. Organic cation transporter (TC 2.A.1.19) family.</text>
</comment>
<evidence type="ECO:0000256" key="28">
    <source>
        <dbReference type="SAM" id="Phobius"/>
    </source>
</evidence>
<evidence type="ECO:0000256" key="17">
    <source>
        <dbReference type="ARBA" id="ARBA00035901"/>
    </source>
</evidence>
<feature type="domain" description="Major facilitator superfamily (MFS) profile" evidence="29">
    <location>
        <begin position="103"/>
        <end position="519"/>
    </location>
</feature>
<dbReference type="CDD" id="cd17379">
    <property type="entry name" value="MFS_SLC22A1_2_3"/>
    <property type="match status" value="1"/>
</dbReference>
<evidence type="ECO:0000256" key="23">
    <source>
        <dbReference type="ARBA" id="ARBA00036845"/>
    </source>
</evidence>
<dbReference type="GO" id="GO:0015651">
    <property type="term" value="F:quaternary ammonium group transmembrane transporter activity"/>
    <property type="evidence" value="ECO:0007669"/>
    <property type="project" value="UniProtKB-ARBA"/>
</dbReference>
<dbReference type="InterPro" id="IPR004749">
    <property type="entry name" value="Orgcat_transp/SVOP"/>
</dbReference>
<feature type="transmembrane region" description="Helical" evidence="28">
    <location>
        <begin position="465"/>
        <end position="485"/>
    </location>
</feature>
<keyword evidence="10" id="KW-0406">Ion transport</keyword>
<dbReference type="GO" id="GO:0051608">
    <property type="term" value="P:histamine transport"/>
    <property type="evidence" value="ECO:0007669"/>
    <property type="project" value="UniProtKB-ARBA"/>
</dbReference>
<dbReference type="GO" id="GO:0006811">
    <property type="term" value="P:monoatomic ion transport"/>
    <property type="evidence" value="ECO:0007669"/>
    <property type="project" value="UniProtKB-KW"/>
</dbReference>